<dbReference type="EMBL" id="BLIO01000001">
    <property type="protein sequence ID" value="GFE12716.1"/>
    <property type="molecule type" value="Genomic_DNA"/>
</dbReference>
<keyword evidence="3" id="KW-1185">Reference proteome</keyword>
<organism evidence="2 3">
    <name type="scientific">Streptomyces glebosus</name>
    <dbReference type="NCBI Taxonomy" id="249580"/>
    <lineage>
        <taxon>Bacteria</taxon>
        <taxon>Bacillati</taxon>
        <taxon>Actinomycetota</taxon>
        <taxon>Actinomycetes</taxon>
        <taxon>Kitasatosporales</taxon>
        <taxon>Streptomycetaceae</taxon>
        <taxon>Streptomyces</taxon>
    </lineage>
</organism>
<reference evidence="2 3" key="1">
    <citation type="submission" date="2019-12" db="EMBL/GenBank/DDBJ databases">
        <title>Whole genome shotgun sequence of Streptomyces hygroscopicus subsp. glebosus NBRC 13786.</title>
        <authorList>
            <person name="Ichikawa N."/>
            <person name="Kimura A."/>
            <person name="Kitahashi Y."/>
            <person name="Komaki H."/>
            <person name="Tamura T."/>
        </authorList>
    </citation>
    <scope>NUCLEOTIDE SEQUENCE [LARGE SCALE GENOMIC DNA]</scope>
    <source>
        <strain evidence="2 3">NBRC 13786</strain>
    </source>
</reference>
<evidence type="ECO:0000313" key="2">
    <source>
        <dbReference type="EMBL" id="GFE12716.1"/>
    </source>
</evidence>
<evidence type="ECO:0000313" key="3">
    <source>
        <dbReference type="Proteomes" id="UP000430079"/>
    </source>
</evidence>
<dbReference type="AlphaFoldDB" id="A0A640SRH7"/>
<protein>
    <submittedName>
        <fullName evidence="2">Uncharacterized protein</fullName>
    </submittedName>
</protein>
<accession>A0A640SRH7</accession>
<dbReference type="Proteomes" id="UP000430079">
    <property type="component" value="Unassembled WGS sequence"/>
</dbReference>
<proteinExistence type="predicted"/>
<comment type="caution">
    <text evidence="2">The sequence shown here is derived from an EMBL/GenBank/DDBJ whole genome shotgun (WGS) entry which is preliminary data.</text>
</comment>
<evidence type="ECO:0000256" key="1">
    <source>
        <dbReference type="SAM" id="MobiDB-lite"/>
    </source>
</evidence>
<gene>
    <name evidence="2" type="ORF">Sgleb_07630</name>
</gene>
<feature type="region of interest" description="Disordered" evidence="1">
    <location>
        <begin position="26"/>
        <end position="49"/>
    </location>
</feature>
<name>A0A640SRH7_9ACTN</name>
<sequence>MMQITQNARAASRELGCRGIMANALSLGPTDTGLLRDSAPPGAWTEPPP</sequence>
<dbReference type="RefSeq" id="WP_190144696.1">
    <property type="nucleotide sequence ID" value="NZ_BLIO01000001.1"/>
</dbReference>